<organism evidence="2 3">
    <name type="scientific">Pelodiscus sinensis</name>
    <name type="common">Chinese softshell turtle</name>
    <name type="synonym">Trionyx sinensis</name>
    <dbReference type="NCBI Taxonomy" id="13735"/>
    <lineage>
        <taxon>Eukaryota</taxon>
        <taxon>Metazoa</taxon>
        <taxon>Chordata</taxon>
        <taxon>Craniata</taxon>
        <taxon>Vertebrata</taxon>
        <taxon>Euteleostomi</taxon>
        <taxon>Archelosauria</taxon>
        <taxon>Testudinata</taxon>
        <taxon>Testudines</taxon>
        <taxon>Cryptodira</taxon>
        <taxon>Trionychia</taxon>
        <taxon>Trionychidae</taxon>
        <taxon>Pelodiscus</taxon>
    </lineage>
</organism>
<dbReference type="PANTHER" id="PTHR37557:SF4">
    <property type="entry name" value="CCHC-TYPE DOMAIN-CONTAINING PROTEIN"/>
    <property type="match status" value="1"/>
</dbReference>
<sequence>MWVLRERGLDQHIVNIISDSYRNVHTRMEVGKELTPAIAINVGVKQGDPMSPLLFNLAIDPLVSTLEREGQGFGYEGHRITALAFADDLVMLSDLWEGMSANIEILESFCKLSGLKVQANKCHGFFLKPTHDSYTVNNCDAWKIGTEGLNMINPGESEKYLGLKVDPWLGFAKLTLSDKLDTWLERIDRAPLKPSQKLEMLNTFTIPRVIYLADHSDCKRTPLASLDDKIRRAVKEWLHLPADTCNGFLYARSRDGGLGVTRLASLIPSIQARRLHRIAHSEDEIIRQVALASRIEEEYKKRWIEAGGSESDAPAISDPVFLDYILPQFVLEKLNKWERPSPKARYPIPCNWRNAEFLPRQRNLALPGRSYQQ</sequence>
<name>K7F1N0_PELSI</name>
<dbReference type="SUPFAM" id="SSF56672">
    <property type="entry name" value="DNA/RNA polymerases"/>
    <property type="match status" value="1"/>
</dbReference>
<reference evidence="2" key="4">
    <citation type="submission" date="2025-09" db="UniProtKB">
        <authorList>
            <consortium name="Ensembl"/>
        </authorList>
    </citation>
    <scope>IDENTIFICATION</scope>
</reference>
<reference evidence="3" key="1">
    <citation type="submission" date="2011-10" db="EMBL/GenBank/DDBJ databases">
        <authorList>
            <consortium name="Soft-shell Turtle Genome Consortium"/>
        </authorList>
    </citation>
    <scope>NUCLEOTIDE SEQUENCE [LARGE SCALE GENOMIC DNA]</scope>
    <source>
        <strain evidence="3">Daiwa-1</strain>
    </source>
</reference>
<evidence type="ECO:0000259" key="1">
    <source>
        <dbReference type="PROSITE" id="PS50878"/>
    </source>
</evidence>
<dbReference type="PANTHER" id="PTHR37557">
    <property type="entry name" value="115 KDA PROTEIN IN TYPE-1 RETROTRANSPOSABLE ELEMENT R1DM-LIKE PROTEIN-RELATED-RELATED"/>
    <property type="match status" value="1"/>
</dbReference>
<reference evidence="3" key="2">
    <citation type="journal article" date="2013" name="Nat. Genet.">
        <title>The draft genomes of soft-shell turtle and green sea turtle yield insights into the development and evolution of the turtle-specific body plan.</title>
        <authorList>
            <person name="Wang Z."/>
            <person name="Pascual-Anaya J."/>
            <person name="Zadissa A."/>
            <person name="Li W."/>
            <person name="Niimura Y."/>
            <person name="Huang Z."/>
            <person name="Li C."/>
            <person name="White S."/>
            <person name="Xiong Z."/>
            <person name="Fang D."/>
            <person name="Wang B."/>
            <person name="Ming Y."/>
            <person name="Chen Y."/>
            <person name="Zheng Y."/>
            <person name="Kuraku S."/>
            <person name="Pignatelli M."/>
            <person name="Herrero J."/>
            <person name="Beal K."/>
            <person name="Nozawa M."/>
            <person name="Li Q."/>
            <person name="Wang J."/>
            <person name="Zhang H."/>
            <person name="Yu L."/>
            <person name="Shigenobu S."/>
            <person name="Wang J."/>
            <person name="Liu J."/>
            <person name="Flicek P."/>
            <person name="Searle S."/>
            <person name="Wang J."/>
            <person name="Kuratani S."/>
            <person name="Yin Y."/>
            <person name="Aken B."/>
            <person name="Zhang G."/>
            <person name="Irie N."/>
        </authorList>
    </citation>
    <scope>NUCLEOTIDE SEQUENCE [LARGE SCALE GENOMIC DNA]</scope>
    <source>
        <strain evidence="3">Daiwa-1</strain>
    </source>
</reference>
<keyword evidence="3" id="KW-1185">Reference proteome</keyword>
<evidence type="ECO:0000313" key="3">
    <source>
        <dbReference type="Proteomes" id="UP000007267"/>
    </source>
</evidence>
<dbReference type="InterPro" id="IPR000477">
    <property type="entry name" value="RT_dom"/>
</dbReference>
<dbReference type="HOGENOM" id="CLU_741787_0_0_1"/>
<dbReference type="Pfam" id="PF00078">
    <property type="entry name" value="RVT_1"/>
    <property type="match status" value="1"/>
</dbReference>
<dbReference type="AlphaFoldDB" id="K7F1N0"/>
<dbReference type="GeneTree" id="ENSGT00400000024060"/>
<dbReference type="PROSITE" id="PS50878">
    <property type="entry name" value="RT_POL"/>
    <property type="match status" value="1"/>
</dbReference>
<evidence type="ECO:0000313" key="2">
    <source>
        <dbReference type="Ensembl" id="ENSPSIP00000001940.1"/>
    </source>
</evidence>
<dbReference type="OMA" id="INNCENW"/>
<dbReference type="eggNOG" id="KOG1075">
    <property type="taxonomic scope" value="Eukaryota"/>
</dbReference>
<accession>K7F1N0</accession>
<dbReference type="EMBL" id="AGCU01007031">
    <property type="status" value="NOT_ANNOTATED_CDS"/>
    <property type="molecule type" value="Genomic_DNA"/>
</dbReference>
<dbReference type="Ensembl" id="ENSPSIT00000001947.1">
    <property type="protein sequence ID" value="ENSPSIP00000001940.1"/>
    <property type="gene ID" value="ENSPSIG00000001947.1"/>
</dbReference>
<feature type="domain" description="Reverse transcriptase" evidence="1">
    <location>
        <begin position="1"/>
        <end position="165"/>
    </location>
</feature>
<dbReference type="InterPro" id="IPR043502">
    <property type="entry name" value="DNA/RNA_pol_sf"/>
</dbReference>
<proteinExistence type="predicted"/>
<protein>
    <recommendedName>
        <fullName evidence="1">Reverse transcriptase domain-containing protein</fullName>
    </recommendedName>
</protein>
<reference evidence="2" key="3">
    <citation type="submission" date="2025-08" db="UniProtKB">
        <authorList>
            <consortium name="Ensembl"/>
        </authorList>
    </citation>
    <scope>IDENTIFICATION</scope>
</reference>
<dbReference type="Proteomes" id="UP000007267">
    <property type="component" value="Unassembled WGS sequence"/>
</dbReference>